<organism evidence="12 13">
    <name type="scientific">Pseudomonas pohangensis</name>
    <dbReference type="NCBI Taxonomy" id="364197"/>
    <lineage>
        <taxon>Bacteria</taxon>
        <taxon>Pseudomonadati</taxon>
        <taxon>Pseudomonadota</taxon>
        <taxon>Gammaproteobacteria</taxon>
        <taxon>Pseudomonadales</taxon>
        <taxon>Pseudomonadaceae</taxon>
        <taxon>Pseudomonas</taxon>
    </lineage>
</organism>
<dbReference type="PANTHER" id="PTHR30195:SF15">
    <property type="entry name" value="TYPE I RESTRICTION ENZYME HINDI ENDONUCLEASE SUBUNIT"/>
    <property type="match status" value="1"/>
</dbReference>
<evidence type="ECO:0000256" key="4">
    <source>
        <dbReference type="ARBA" id="ARBA00022741"/>
    </source>
</evidence>
<evidence type="ECO:0000256" key="8">
    <source>
        <dbReference type="ARBA" id="ARBA00022840"/>
    </source>
</evidence>
<dbReference type="InterPro" id="IPR055180">
    <property type="entry name" value="HsdR_RecA-like_helicase_dom_2"/>
</dbReference>
<dbReference type="GO" id="GO:0003677">
    <property type="term" value="F:DNA binding"/>
    <property type="evidence" value="ECO:0007669"/>
    <property type="project" value="UniProtKB-KW"/>
</dbReference>
<comment type="subunit">
    <text evidence="10">The type I restriction/modification system is composed of three polypeptides R, M and S.</text>
</comment>
<dbReference type="EMBL" id="LT629785">
    <property type="protein sequence ID" value="SDU21084.1"/>
    <property type="molecule type" value="Genomic_DNA"/>
</dbReference>
<comment type="similarity">
    <text evidence="2 10">Belongs to the HsdR family.</text>
</comment>
<protein>
    <recommendedName>
        <fullName evidence="10">Type I restriction enzyme endonuclease subunit</fullName>
        <shortName evidence="10">R protein</shortName>
        <ecNumber evidence="10">3.1.21.3</ecNumber>
    </recommendedName>
</protein>
<dbReference type="InterPro" id="IPR007409">
    <property type="entry name" value="Restrct_endonuc_type1_HsdR_N"/>
</dbReference>
<keyword evidence="6" id="KW-0255">Endonuclease</keyword>
<dbReference type="Pfam" id="PF11867">
    <property type="entry name" value="T1RH-like_C"/>
    <property type="match status" value="1"/>
</dbReference>
<evidence type="ECO:0000256" key="10">
    <source>
        <dbReference type="RuleBase" id="RU364115"/>
    </source>
</evidence>
<dbReference type="Gene3D" id="3.40.50.300">
    <property type="entry name" value="P-loop containing nucleotide triphosphate hydrolases"/>
    <property type="match status" value="2"/>
</dbReference>
<keyword evidence="7 10" id="KW-0378">Hydrolase</keyword>
<comment type="function">
    <text evidence="10">Subunit R is required for both nuclease and ATPase activities, but not for modification.</text>
</comment>
<evidence type="ECO:0000256" key="2">
    <source>
        <dbReference type="ARBA" id="ARBA00008598"/>
    </source>
</evidence>
<dbReference type="InterPro" id="IPR014001">
    <property type="entry name" value="Helicase_ATP-bd"/>
</dbReference>
<dbReference type="Gene3D" id="3.90.1570.50">
    <property type="match status" value="1"/>
</dbReference>
<dbReference type="AlphaFoldDB" id="A0A1H2GNF9"/>
<accession>A0A1H2GNF9</accession>
<keyword evidence="13" id="KW-1185">Reference proteome</keyword>
<evidence type="ECO:0000256" key="6">
    <source>
        <dbReference type="ARBA" id="ARBA00022759"/>
    </source>
</evidence>
<dbReference type="GO" id="GO:0005524">
    <property type="term" value="F:ATP binding"/>
    <property type="evidence" value="ECO:0007669"/>
    <property type="project" value="UniProtKB-KW"/>
</dbReference>
<dbReference type="Proteomes" id="UP000243232">
    <property type="component" value="Chromosome I"/>
</dbReference>
<gene>
    <name evidence="12" type="ORF">SAMN05216296_2419</name>
</gene>
<dbReference type="SUPFAM" id="SSF52540">
    <property type="entry name" value="P-loop containing nucleoside triphosphate hydrolases"/>
    <property type="match status" value="1"/>
</dbReference>
<evidence type="ECO:0000256" key="3">
    <source>
        <dbReference type="ARBA" id="ARBA00022722"/>
    </source>
</evidence>
<dbReference type="CDD" id="cd22332">
    <property type="entry name" value="HsdR_N"/>
    <property type="match status" value="1"/>
</dbReference>
<dbReference type="Pfam" id="PF04313">
    <property type="entry name" value="HSDR_N"/>
    <property type="match status" value="1"/>
</dbReference>
<keyword evidence="3" id="KW-0540">Nuclease</keyword>
<keyword evidence="9 10" id="KW-0238">DNA-binding</keyword>
<dbReference type="GO" id="GO:0009307">
    <property type="term" value="P:DNA restriction-modification system"/>
    <property type="evidence" value="ECO:0007669"/>
    <property type="project" value="UniProtKB-KW"/>
</dbReference>
<dbReference type="EC" id="3.1.21.3" evidence="10"/>
<dbReference type="PANTHER" id="PTHR30195">
    <property type="entry name" value="TYPE I SITE-SPECIFIC DEOXYRIBONUCLEASE PROTEIN SUBUNIT M AND R"/>
    <property type="match status" value="1"/>
</dbReference>
<dbReference type="InterPro" id="IPR051268">
    <property type="entry name" value="Type-I_R_enzyme_R_subunit"/>
</dbReference>
<sequence>MSPSAYTEDQLVEQPAIGLFDDLGWQTMSAMEESFGASGTLGRETRGEVVLSVRLRNALCKLNPSLPAEAITSAIDELIRDRSAMLLEAANREIYQLLKEGITVSVPDREHDGQKIERLRVVDWEQPLNNDFLLVSQFSVTGALYTCRPDLVGFVNGLPWLVIELKKPGVPARAAFDENLTHYKQQIPALFCYNGLMIASNGTDSLVGSLTADWERWVRWKRIEREDEPRRVSLEVMLRGTCEPTRLLDLVENFTLFSEHKAGLIKIIGQNHQFLGVNNAIASMLEARKLGHGRGGVFWQTQGSGKSFSMVFFAQKILRKLVGNWTFVVVTDRVELDEQIAKTFKTTGAVSEAEGDECHAASGAHLRELLRGNHRYVFTLVHKFQTPELLCDRSDVIVLTDEAHRSQYDTLALNMRAALPKAMFLAFTGTPLIAGEERTKEVFGDYVSIYDFQQSIEDGATVPLFYENRTPELQLTNPDLNEDIYRLIEDAELDPEQEAKLERDLARQYHLLTRDDRLETVAQDIVRHFLGRGFVGKAMVVSIDKATALRMYDKVKHYWAAETLQVQKELGDLAILPFGSERSAEQAQRDVRKAELKQRLDVLTSTDMAVIVSPGQNEIQQMKTLGLDIEAHRKRMNESNPGLDERFKDTEDPLRLVFVCAMWLTGFDAPSCSTVYLDKPMRNHTLMQAIARANRVFPGKHSGVIVDYANVFASLEKALAIYRRGKGDNNPVKDKQQLATDLRQTVADATAFCAAHGVMLEEIEATPAGGLQRLQCIEDGMNALISPDQLRRDFFAHDRLVSTLYRAVKPDPSALEFASRVACIATLAECIRTRLNPNPPDISQVMNSINGILDDSITGHGISEKGPPAMDLSKINFEAMAQGFKVSKHKNTDLEILKAAIRSKLEDMIKLNHTRADFAVKFETLIERYNAGSRSIEELYQDMLHMSNSLNVEQKRHVRENLSEEELVIFDILTRPAPELSPAERAEVKKAARELLKRLKELLVIDWRQKSTARSQLKMTIEETLDLGLPRAYTPETYNEKCSAVFEHVYESYPERNTGVYASAH</sequence>
<feature type="domain" description="Helicase ATP-binding" evidence="11">
    <location>
        <begin position="287"/>
        <end position="449"/>
    </location>
</feature>
<evidence type="ECO:0000256" key="5">
    <source>
        <dbReference type="ARBA" id="ARBA00022747"/>
    </source>
</evidence>
<evidence type="ECO:0000256" key="7">
    <source>
        <dbReference type="ARBA" id="ARBA00022801"/>
    </source>
</evidence>
<dbReference type="REBASE" id="163097">
    <property type="entry name" value="Ppo17875ORF2415P"/>
</dbReference>
<keyword evidence="5 10" id="KW-0680">Restriction system</keyword>
<dbReference type="PROSITE" id="PS51192">
    <property type="entry name" value="HELICASE_ATP_BIND_1"/>
    <property type="match status" value="1"/>
</dbReference>
<dbReference type="CDD" id="cd18800">
    <property type="entry name" value="SF2_C_EcoR124I-like"/>
    <property type="match status" value="1"/>
</dbReference>
<dbReference type="InterPro" id="IPR040980">
    <property type="entry name" value="SWI2_SNF2"/>
</dbReference>
<dbReference type="Pfam" id="PF18766">
    <property type="entry name" value="SWI2_SNF2"/>
    <property type="match status" value="1"/>
</dbReference>
<dbReference type="RefSeq" id="WP_090195565.1">
    <property type="nucleotide sequence ID" value="NZ_LT629785.1"/>
</dbReference>
<dbReference type="InterPro" id="IPR021810">
    <property type="entry name" value="T1RH-like_C"/>
</dbReference>
<evidence type="ECO:0000259" key="11">
    <source>
        <dbReference type="PROSITE" id="PS51192"/>
    </source>
</evidence>
<dbReference type="InterPro" id="IPR027417">
    <property type="entry name" value="P-loop_NTPase"/>
</dbReference>
<reference evidence="13" key="1">
    <citation type="submission" date="2016-10" db="EMBL/GenBank/DDBJ databases">
        <authorList>
            <person name="Varghese N."/>
            <person name="Submissions S."/>
        </authorList>
    </citation>
    <scope>NUCLEOTIDE SEQUENCE [LARGE SCALE GENOMIC DNA]</scope>
    <source>
        <strain evidence="13">DSM 17875</strain>
    </source>
</reference>
<dbReference type="NCBIfam" id="TIGR00348">
    <property type="entry name" value="hsdR"/>
    <property type="match status" value="1"/>
</dbReference>
<proteinExistence type="inferred from homology"/>
<evidence type="ECO:0000313" key="12">
    <source>
        <dbReference type="EMBL" id="SDU21084.1"/>
    </source>
</evidence>
<dbReference type="InterPro" id="IPR004473">
    <property type="entry name" value="Restrct_endonuc_typeI_HsdR"/>
</dbReference>
<dbReference type="Pfam" id="PF22679">
    <property type="entry name" value="T1R_D3-like"/>
    <property type="match status" value="1"/>
</dbReference>
<dbReference type="SMART" id="SM00487">
    <property type="entry name" value="DEXDc"/>
    <property type="match status" value="1"/>
</dbReference>
<evidence type="ECO:0000256" key="9">
    <source>
        <dbReference type="ARBA" id="ARBA00023125"/>
    </source>
</evidence>
<keyword evidence="4 10" id="KW-0547">Nucleotide-binding</keyword>
<comment type="catalytic activity">
    <reaction evidence="1 10">
        <text>Endonucleolytic cleavage of DNA to give random double-stranded fragments with terminal 5'-phosphates, ATP is simultaneously hydrolyzed.</text>
        <dbReference type="EC" id="3.1.21.3"/>
    </reaction>
</comment>
<keyword evidence="8 10" id="KW-0067">ATP-binding</keyword>
<evidence type="ECO:0000256" key="1">
    <source>
        <dbReference type="ARBA" id="ARBA00000851"/>
    </source>
</evidence>
<dbReference type="OrthoDB" id="9758243at2"/>
<dbReference type="STRING" id="364197.SAMN05216296_2419"/>
<evidence type="ECO:0000313" key="13">
    <source>
        <dbReference type="Proteomes" id="UP000243232"/>
    </source>
</evidence>
<name>A0A1H2GNF9_9PSED</name>
<dbReference type="GO" id="GO:0009035">
    <property type="term" value="F:type I site-specific deoxyribonuclease activity"/>
    <property type="evidence" value="ECO:0007669"/>
    <property type="project" value="UniProtKB-EC"/>
</dbReference>